<keyword evidence="2" id="KW-1185">Reference proteome</keyword>
<comment type="caution">
    <text evidence="1">The sequence shown here is derived from an EMBL/GenBank/DDBJ whole genome shotgun (WGS) entry which is preliminary data.</text>
</comment>
<name>A0A8S1VZA4_9CILI</name>
<accession>A0A8S1VZA4</accession>
<dbReference type="Proteomes" id="UP000689195">
    <property type="component" value="Unassembled WGS sequence"/>
</dbReference>
<dbReference type="AlphaFoldDB" id="A0A8S1VZA4"/>
<gene>
    <name evidence="1" type="ORF">PPENT_87.1.T0750215</name>
</gene>
<sequence>MKNSTKKLSLYFNKLSYQLIRREIERNIQRSTIRGIQVQILMIEHKLIYQGLNFQMWNSNEM</sequence>
<organism evidence="1 2">
    <name type="scientific">Paramecium pentaurelia</name>
    <dbReference type="NCBI Taxonomy" id="43138"/>
    <lineage>
        <taxon>Eukaryota</taxon>
        <taxon>Sar</taxon>
        <taxon>Alveolata</taxon>
        <taxon>Ciliophora</taxon>
        <taxon>Intramacronucleata</taxon>
        <taxon>Oligohymenophorea</taxon>
        <taxon>Peniculida</taxon>
        <taxon>Parameciidae</taxon>
        <taxon>Paramecium</taxon>
    </lineage>
</organism>
<dbReference type="EMBL" id="CAJJDO010000075">
    <property type="protein sequence ID" value="CAD8181129.1"/>
    <property type="molecule type" value="Genomic_DNA"/>
</dbReference>
<evidence type="ECO:0000313" key="2">
    <source>
        <dbReference type="Proteomes" id="UP000689195"/>
    </source>
</evidence>
<evidence type="ECO:0000313" key="1">
    <source>
        <dbReference type="EMBL" id="CAD8181129.1"/>
    </source>
</evidence>
<reference evidence="1" key="1">
    <citation type="submission" date="2021-01" db="EMBL/GenBank/DDBJ databases">
        <authorList>
            <consortium name="Genoscope - CEA"/>
            <person name="William W."/>
        </authorList>
    </citation>
    <scope>NUCLEOTIDE SEQUENCE</scope>
</reference>
<proteinExistence type="predicted"/>
<protein>
    <submittedName>
        <fullName evidence="1">Uncharacterized protein</fullName>
    </submittedName>
</protein>